<dbReference type="InterPro" id="IPR012745">
    <property type="entry name" value="Pseudoazurin"/>
</dbReference>
<proteinExistence type="predicted"/>
<keyword evidence="3 8" id="KW-0479">Metal-binding</keyword>
<dbReference type="GO" id="GO:0005507">
    <property type="term" value="F:copper ion binding"/>
    <property type="evidence" value="ECO:0007669"/>
    <property type="project" value="UniProtKB-UniRule"/>
</dbReference>
<keyword evidence="5" id="KW-0249">Electron transport</keyword>
<feature type="binding site" evidence="8">
    <location>
        <position position="97"/>
    </location>
    <ligand>
        <name>Cu cation</name>
        <dbReference type="ChEBI" id="CHEBI:23378"/>
    </ligand>
</feature>
<sequence>MRTLLLLACVLFMPYLAADTLHEVKMLNMNATGPMPFEPDFLAINPGDSIRFVPEHRGHNVGTIKHFIPEGAATFMSKIDEDFTTQFTLEGWYGLRCPPHYTMGMVMLVKVGNPSIDQLVLPDDLPAAALERFNMIIDQHVAVTR</sequence>
<dbReference type="InterPro" id="IPR000923">
    <property type="entry name" value="BlueCu_1"/>
</dbReference>
<dbReference type="Proteomes" id="UP000250744">
    <property type="component" value="Unassembled WGS sequence"/>
</dbReference>
<keyword evidence="6 8" id="KW-0186">Copper</keyword>
<accession>A0A364NPL9</accession>
<keyword evidence="12" id="KW-1185">Reference proteome</keyword>
<keyword evidence="9" id="KW-0732">Signal</keyword>
<dbReference type="InterPro" id="IPR008972">
    <property type="entry name" value="Cupredoxin"/>
</dbReference>
<feature type="binding site" evidence="8">
    <location>
        <position position="100"/>
    </location>
    <ligand>
        <name>Cu cation</name>
        <dbReference type="ChEBI" id="CHEBI:23378"/>
    </ligand>
</feature>
<comment type="cofactor">
    <cofactor evidence="8">
        <name>Cu cation</name>
        <dbReference type="ChEBI" id="CHEBI:23378"/>
    </cofactor>
    <text evidence="8">Binds 1 copper ion per subunit.</text>
</comment>
<organism evidence="11 12">
    <name type="scientific">Nitrincola tibetensis</name>
    <dbReference type="NCBI Taxonomy" id="2219697"/>
    <lineage>
        <taxon>Bacteria</taxon>
        <taxon>Pseudomonadati</taxon>
        <taxon>Pseudomonadota</taxon>
        <taxon>Gammaproteobacteria</taxon>
        <taxon>Oceanospirillales</taxon>
        <taxon>Oceanospirillaceae</taxon>
        <taxon>Nitrincola</taxon>
    </lineage>
</organism>
<dbReference type="OrthoDB" id="9757546at2"/>
<gene>
    <name evidence="11" type="ORF">DN062_04980</name>
</gene>
<evidence type="ECO:0000256" key="9">
    <source>
        <dbReference type="SAM" id="SignalP"/>
    </source>
</evidence>
<evidence type="ECO:0000256" key="3">
    <source>
        <dbReference type="ARBA" id="ARBA00022723"/>
    </source>
</evidence>
<feature type="domain" description="Blue (type 1) copper" evidence="10">
    <location>
        <begin position="26"/>
        <end position="111"/>
    </location>
</feature>
<keyword evidence="2" id="KW-0813">Transport</keyword>
<dbReference type="Gene3D" id="2.60.40.420">
    <property type="entry name" value="Cupredoxins - blue copper proteins"/>
    <property type="match status" value="1"/>
</dbReference>
<dbReference type="PRINTS" id="PR00155">
    <property type="entry name" value="AMICYANIN"/>
</dbReference>
<evidence type="ECO:0000313" key="11">
    <source>
        <dbReference type="EMBL" id="RAU18837.1"/>
    </source>
</evidence>
<evidence type="ECO:0000256" key="7">
    <source>
        <dbReference type="NCBIfam" id="TIGR02375"/>
    </source>
</evidence>
<keyword evidence="4" id="KW-0574">Periplasm</keyword>
<comment type="caution">
    <text evidence="11">The sequence shown here is derived from an EMBL/GenBank/DDBJ whole genome shotgun (WGS) entry which is preliminary data.</text>
</comment>
<reference evidence="11 12" key="1">
    <citation type="submission" date="2018-06" db="EMBL/GenBank/DDBJ databases">
        <title>Nitrincola tibetense sp. nov., isolated from Lake XuguoCo on Tibetan Plateau.</title>
        <authorList>
            <person name="Xing P."/>
        </authorList>
    </citation>
    <scope>NUCLEOTIDE SEQUENCE [LARGE SCALE GENOMIC DNA]</scope>
    <source>
        <strain evidence="12">xg18</strain>
    </source>
</reference>
<evidence type="ECO:0000256" key="8">
    <source>
        <dbReference type="PIRSR" id="PIRSR602386-1"/>
    </source>
</evidence>
<evidence type="ECO:0000256" key="5">
    <source>
        <dbReference type="ARBA" id="ARBA00022982"/>
    </source>
</evidence>
<feature type="binding site" evidence="8">
    <location>
        <position position="59"/>
    </location>
    <ligand>
        <name>Cu cation</name>
        <dbReference type="ChEBI" id="CHEBI:23378"/>
    </ligand>
</feature>
<dbReference type="Pfam" id="PF00127">
    <property type="entry name" value="Copper-bind"/>
    <property type="match status" value="1"/>
</dbReference>
<evidence type="ECO:0000256" key="4">
    <source>
        <dbReference type="ARBA" id="ARBA00022764"/>
    </source>
</evidence>
<name>A0A364NPL9_9GAMM</name>
<dbReference type="AlphaFoldDB" id="A0A364NPL9"/>
<dbReference type="NCBIfam" id="TIGR02375">
    <property type="entry name" value="pseudoazurin"/>
    <property type="match status" value="1"/>
</dbReference>
<feature type="binding site" evidence="8">
    <location>
        <position position="105"/>
    </location>
    <ligand>
        <name>Cu cation</name>
        <dbReference type="ChEBI" id="CHEBI:23378"/>
    </ligand>
</feature>
<evidence type="ECO:0000256" key="1">
    <source>
        <dbReference type="ARBA" id="ARBA00004418"/>
    </source>
</evidence>
<dbReference type="InterPro" id="IPR002386">
    <property type="entry name" value="Amicyanin/Pseudoazurin"/>
</dbReference>
<dbReference type="PRINTS" id="PR00156">
    <property type="entry name" value="COPPERBLUE"/>
</dbReference>
<evidence type="ECO:0000259" key="10">
    <source>
        <dbReference type="Pfam" id="PF00127"/>
    </source>
</evidence>
<feature type="signal peptide" evidence="9">
    <location>
        <begin position="1"/>
        <end position="17"/>
    </location>
</feature>
<dbReference type="GO" id="GO:0009055">
    <property type="term" value="F:electron transfer activity"/>
    <property type="evidence" value="ECO:0007669"/>
    <property type="project" value="InterPro"/>
</dbReference>
<dbReference type="EMBL" id="QKRX01000003">
    <property type="protein sequence ID" value="RAU18837.1"/>
    <property type="molecule type" value="Genomic_DNA"/>
</dbReference>
<evidence type="ECO:0000256" key="6">
    <source>
        <dbReference type="ARBA" id="ARBA00023008"/>
    </source>
</evidence>
<dbReference type="GO" id="GO:0042597">
    <property type="term" value="C:periplasmic space"/>
    <property type="evidence" value="ECO:0007669"/>
    <property type="project" value="UniProtKB-SubCell"/>
</dbReference>
<comment type="subcellular location">
    <subcellularLocation>
        <location evidence="1">Periplasm</location>
    </subcellularLocation>
</comment>
<dbReference type="SUPFAM" id="SSF49503">
    <property type="entry name" value="Cupredoxins"/>
    <property type="match status" value="1"/>
</dbReference>
<feature type="chain" id="PRO_5016569258" description="Pseudoazurin" evidence="9">
    <location>
        <begin position="18"/>
        <end position="145"/>
    </location>
</feature>
<dbReference type="InterPro" id="IPR001235">
    <property type="entry name" value="Copper_blue_Plastocyanin"/>
</dbReference>
<dbReference type="RefSeq" id="WP_112158142.1">
    <property type="nucleotide sequence ID" value="NZ_QKRX01000003.1"/>
</dbReference>
<evidence type="ECO:0000313" key="12">
    <source>
        <dbReference type="Proteomes" id="UP000250744"/>
    </source>
</evidence>
<protein>
    <recommendedName>
        <fullName evidence="7">Pseudoazurin</fullName>
    </recommendedName>
</protein>
<evidence type="ECO:0000256" key="2">
    <source>
        <dbReference type="ARBA" id="ARBA00022448"/>
    </source>
</evidence>